<protein>
    <submittedName>
        <fullName evidence="6">Cytochrome c</fullName>
    </submittedName>
</protein>
<dbReference type="PANTHER" id="PTHR40394">
    <property type="entry name" value="LIPOPROTEIN-RELATED"/>
    <property type="match status" value="1"/>
</dbReference>
<comment type="caution">
    <text evidence="6">The sequence shown here is derived from an EMBL/GenBank/DDBJ whole genome shotgun (WGS) entry which is preliminary data.</text>
</comment>
<keyword evidence="2 4" id="KW-0479">Metal-binding</keyword>
<dbReference type="Gene3D" id="1.10.760.10">
    <property type="entry name" value="Cytochrome c-like domain"/>
    <property type="match status" value="1"/>
</dbReference>
<dbReference type="GO" id="GO:0009055">
    <property type="term" value="F:electron transfer activity"/>
    <property type="evidence" value="ECO:0007669"/>
    <property type="project" value="InterPro"/>
</dbReference>
<name>A0A4Q8XNT7_RHILE</name>
<keyword evidence="3 4" id="KW-0408">Iron</keyword>
<evidence type="ECO:0000256" key="3">
    <source>
        <dbReference type="ARBA" id="ARBA00023004"/>
    </source>
</evidence>
<evidence type="ECO:0000259" key="5">
    <source>
        <dbReference type="PROSITE" id="PS51007"/>
    </source>
</evidence>
<accession>A0A4Q8XNT7</accession>
<dbReference type="InterPro" id="IPR036909">
    <property type="entry name" value="Cyt_c-like_dom_sf"/>
</dbReference>
<dbReference type="PANTHER" id="PTHR40394:SF2">
    <property type="entry name" value="QUINOL:CYTOCHROME C OXIDOREDUCTASE MEMBRANE PROTEIN"/>
    <property type="match status" value="1"/>
</dbReference>
<feature type="domain" description="Cytochrome c" evidence="5">
    <location>
        <begin position="68"/>
        <end position="153"/>
    </location>
</feature>
<dbReference type="GO" id="GO:0046872">
    <property type="term" value="F:metal ion binding"/>
    <property type="evidence" value="ECO:0007669"/>
    <property type="project" value="UniProtKB-KW"/>
</dbReference>
<proteinExistence type="predicted"/>
<reference evidence="6 7" key="1">
    <citation type="submission" date="2019-02" db="EMBL/GenBank/DDBJ databases">
        <title>The genomic architecture of introgression among sibling species of bacteria.</title>
        <authorList>
            <person name="Cavassim M.I.A."/>
            <person name="Moeskjaer S."/>
            <person name="Moslemi C."/>
            <person name="Fields B."/>
            <person name="Bachmann A."/>
            <person name="Vilhjalmsson B."/>
            <person name="Schierup M.H."/>
            <person name="Young J.P.W."/>
            <person name="Andersen S.U."/>
        </authorList>
    </citation>
    <scope>NUCLEOTIDE SEQUENCE [LARGE SCALE GENOMIC DNA]</scope>
    <source>
        <strain evidence="6 7">SM145A</strain>
    </source>
</reference>
<evidence type="ECO:0000256" key="4">
    <source>
        <dbReference type="PROSITE-ProRule" id="PRU00433"/>
    </source>
</evidence>
<dbReference type="PROSITE" id="PS51257">
    <property type="entry name" value="PROKAR_LIPOPROTEIN"/>
    <property type="match status" value="1"/>
</dbReference>
<dbReference type="PROSITE" id="PS51007">
    <property type="entry name" value="CYTC"/>
    <property type="match status" value="1"/>
</dbReference>
<evidence type="ECO:0000256" key="2">
    <source>
        <dbReference type="ARBA" id="ARBA00022723"/>
    </source>
</evidence>
<evidence type="ECO:0000256" key="1">
    <source>
        <dbReference type="ARBA" id="ARBA00022617"/>
    </source>
</evidence>
<dbReference type="EMBL" id="SIPC01000009">
    <property type="protein sequence ID" value="TAX64450.1"/>
    <property type="molecule type" value="Genomic_DNA"/>
</dbReference>
<dbReference type="InterPro" id="IPR009056">
    <property type="entry name" value="Cyt_c-like_dom"/>
</dbReference>
<dbReference type="Proteomes" id="UP000293652">
    <property type="component" value="Unassembled WGS sequence"/>
</dbReference>
<keyword evidence="1 4" id="KW-0349">Heme</keyword>
<gene>
    <name evidence="6" type="ORF">ELI03_35005</name>
</gene>
<dbReference type="GO" id="GO:0020037">
    <property type="term" value="F:heme binding"/>
    <property type="evidence" value="ECO:0007669"/>
    <property type="project" value="InterPro"/>
</dbReference>
<organism evidence="6 7">
    <name type="scientific">Rhizobium leguminosarum</name>
    <dbReference type="NCBI Taxonomy" id="384"/>
    <lineage>
        <taxon>Bacteria</taxon>
        <taxon>Pseudomonadati</taxon>
        <taxon>Pseudomonadota</taxon>
        <taxon>Alphaproteobacteria</taxon>
        <taxon>Hyphomicrobiales</taxon>
        <taxon>Rhizobiaceae</taxon>
        <taxon>Rhizobium/Agrobacterium group</taxon>
        <taxon>Rhizobium</taxon>
    </lineage>
</organism>
<dbReference type="Pfam" id="PF13442">
    <property type="entry name" value="Cytochrome_CBB3"/>
    <property type="match status" value="1"/>
</dbReference>
<evidence type="ECO:0000313" key="6">
    <source>
        <dbReference type="EMBL" id="TAX64450.1"/>
    </source>
</evidence>
<dbReference type="RefSeq" id="WP_012760557.1">
    <property type="nucleotide sequence ID" value="NZ_SIPA01000007.1"/>
</dbReference>
<dbReference type="SUPFAM" id="SSF46626">
    <property type="entry name" value="Cytochrome c"/>
    <property type="match status" value="1"/>
</dbReference>
<evidence type="ECO:0000313" key="7">
    <source>
        <dbReference type="Proteomes" id="UP000293652"/>
    </source>
</evidence>
<dbReference type="AlphaFoldDB" id="A0A4Q8XNT7"/>
<sequence length="175" mass="19381">MKWMLFGAAILLLSSCDNMDHQPRYDSYEKSGLFEDGKSLQAPPDGAISRDDDAYRNAVEDKPPMSLALLKRGQQRYMIYCTPCHDPAGYGNGRIPSRGFPHPPSFHTKRLRDASSGYVVDVITHGHGVMYSYADRVEPRDRWAIAAYVKALQLSQNAPPATLAGVQVEGKVAKP</sequence>